<feature type="transmembrane region" description="Helical" evidence="6">
    <location>
        <begin position="373"/>
        <end position="398"/>
    </location>
</feature>
<feature type="transmembrane region" description="Helical" evidence="6">
    <location>
        <begin position="663"/>
        <end position="687"/>
    </location>
</feature>
<accession>A0A419X3W4</accession>
<feature type="transmembrane region" description="Helical" evidence="6">
    <location>
        <begin position="750"/>
        <end position="772"/>
    </location>
</feature>
<keyword evidence="4 6" id="KW-1133">Transmembrane helix</keyword>
<name>A0A419X3W4_9BACT</name>
<evidence type="ECO:0000313" key="10">
    <source>
        <dbReference type="Proteomes" id="UP000284531"/>
    </source>
</evidence>
<dbReference type="EMBL" id="RAPQ01000009">
    <property type="protein sequence ID" value="RKE02393.1"/>
    <property type="molecule type" value="Genomic_DNA"/>
</dbReference>
<keyword evidence="3 6" id="KW-0812">Transmembrane</keyword>
<evidence type="ECO:0000259" key="8">
    <source>
        <dbReference type="Pfam" id="PF12704"/>
    </source>
</evidence>
<protein>
    <submittedName>
        <fullName evidence="9">Putative ABC transport system permease protein</fullName>
    </submittedName>
</protein>
<dbReference type="OrthoDB" id="8740261at2"/>
<evidence type="ECO:0000256" key="2">
    <source>
        <dbReference type="ARBA" id="ARBA00022475"/>
    </source>
</evidence>
<proteinExistence type="predicted"/>
<dbReference type="RefSeq" id="WP_120240265.1">
    <property type="nucleotide sequence ID" value="NZ_RAPQ01000009.1"/>
</dbReference>
<comment type="caution">
    <text evidence="9">The sequence shown here is derived from an EMBL/GenBank/DDBJ whole genome shotgun (WGS) entry which is preliminary data.</text>
</comment>
<feature type="domain" description="MacB-like periplasmic core" evidence="8">
    <location>
        <begin position="20"/>
        <end position="234"/>
    </location>
</feature>
<feature type="transmembrane region" description="Helical" evidence="6">
    <location>
        <begin position="21"/>
        <end position="41"/>
    </location>
</feature>
<dbReference type="Pfam" id="PF12704">
    <property type="entry name" value="MacB_PCD"/>
    <property type="match status" value="1"/>
</dbReference>
<feature type="transmembrane region" description="Helical" evidence="6">
    <location>
        <begin position="718"/>
        <end position="738"/>
    </location>
</feature>
<dbReference type="PANTHER" id="PTHR30572:SF18">
    <property type="entry name" value="ABC-TYPE MACROLIDE FAMILY EXPORT SYSTEM PERMEASE COMPONENT 2"/>
    <property type="match status" value="1"/>
</dbReference>
<reference evidence="9 10" key="1">
    <citation type="submission" date="2018-09" db="EMBL/GenBank/DDBJ databases">
        <title>Genomic Encyclopedia of Archaeal and Bacterial Type Strains, Phase II (KMG-II): from individual species to whole genera.</title>
        <authorList>
            <person name="Goeker M."/>
        </authorList>
    </citation>
    <scope>NUCLEOTIDE SEQUENCE [LARGE SCALE GENOMIC DNA]</scope>
    <source>
        <strain evidence="9 10">DSM 21950</strain>
    </source>
</reference>
<keyword evidence="5 6" id="KW-0472">Membrane</keyword>
<feature type="domain" description="ABC3 transporter permease C-terminal" evidence="7">
    <location>
        <begin position="667"/>
        <end position="779"/>
    </location>
</feature>
<evidence type="ECO:0000256" key="4">
    <source>
        <dbReference type="ARBA" id="ARBA00022989"/>
    </source>
</evidence>
<dbReference type="AlphaFoldDB" id="A0A419X3W4"/>
<dbReference type="InterPro" id="IPR003838">
    <property type="entry name" value="ABC3_permease_C"/>
</dbReference>
<dbReference type="GO" id="GO:0022857">
    <property type="term" value="F:transmembrane transporter activity"/>
    <property type="evidence" value="ECO:0007669"/>
    <property type="project" value="TreeGrafter"/>
</dbReference>
<evidence type="ECO:0000256" key="5">
    <source>
        <dbReference type="ARBA" id="ARBA00023136"/>
    </source>
</evidence>
<keyword evidence="10" id="KW-1185">Reference proteome</keyword>
<feature type="domain" description="ABC3 transporter permease C-terminal" evidence="7">
    <location>
        <begin position="284"/>
        <end position="402"/>
    </location>
</feature>
<keyword evidence="2" id="KW-1003">Cell membrane</keyword>
<dbReference type="Proteomes" id="UP000284531">
    <property type="component" value="Unassembled WGS sequence"/>
</dbReference>
<dbReference type="PANTHER" id="PTHR30572">
    <property type="entry name" value="MEMBRANE COMPONENT OF TRANSPORTER-RELATED"/>
    <property type="match status" value="1"/>
</dbReference>
<feature type="transmembrane region" description="Helical" evidence="6">
    <location>
        <begin position="280"/>
        <end position="303"/>
    </location>
</feature>
<organism evidence="9 10">
    <name type="scientific">Marinifilum flexuosum</name>
    <dbReference type="NCBI Taxonomy" id="1117708"/>
    <lineage>
        <taxon>Bacteria</taxon>
        <taxon>Pseudomonadati</taxon>
        <taxon>Bacteroidota</taxon>
        <taxon>Bacteroidia</taxon>
        <taxon>Marinilabiliales</taxon>
        <taxon>Marinifilaceae</taxon>
    </lineage>
</organism>
<feature type="transmembrane region" description="Helical" evidence="6">
    <location>
        <begin position="419"/>
        <end position="441"/>
    </location>
</feature>
<feature type="transmembrane region" description="Helical" evidence="6">
    <location>
        <begin position="330"/>
        <end position="353"/>
    </location>
</feature>
<dbReference type="Pfam" id="PF02687">
    <property type="entry name" value="FtsX"/>
    <property type="match status" value="2"/>
</dbReference>
<dbReference type="InterPro" id="IPR050250">
    <property type="entry name" value="Macrolide_Exporter_MacB"/>
</dbReference>
<evidence type="ECO:0000256" key="1">
    <source>
        <dbReference type="ARBA" id="ARBA00004651"/>
    </source>
</evidence>
<comment type="subcellular location">
    <subcellularLocation>
        <location evidence="1">Cell membrane</location>
        <topology evidence="1">Multi-pass membrane protein</topology>
    </subcellularLocation>
</comment>
<dbReference type="GO" id="GO:0005886">
    <property type="term" value="C:plasma membrane"/>
    <property type="evidence" value="ECO:0007669"/>
    <property type="project" value="UniProtKB-SubCell"/>
</dbReference>
<dbReference type="InterPro" id="IPR025857">
    <property type="entry name" value="MacB_PCD"/>
</dbReference>
<evidence type="ECO:0000313" key="9">
    <source>
        <dbReference type="EMBL" id="RKE02393.1"/>
    </source>
</evidence>
<sequence>MLWHNIKLSFRGLLKEKLNSTINIVGLAIGMAAVLLISIYVQHELSYDKHNEKHDRIFRILTKVIQEEKEEILPNCLRLTEDNFARHIPEIAEITEVYNLNYLNIKIADKKFRGIQALCVDTNFHKVFTLKKLSSANPNKLFSTPNSAVINRSTAKKLFNTTDAVGKEFESMGKTFTIASVVEDIPLTSHYDFDVLIPFTASEYMNNMKSLEYLCYTLLKTEINTQKALDKINRLYNKKLNDRFGVYNLKVESLTQKLTDIHLKSNYETHLKPQGKINSIYIQIILAALILVIAIINFINILVVQYDSKLSEIGLQKAIGATRFSVIKRIFVLTLIMVLFAILLGIIISEILLPFFSDLMNRSLNINYFGNPILYLGIPTLAILVGVLSGLYPSFIISKYSPASIIKGNTKSNHKTNKLSQALVVFQFTISMILIASVIIVQMQIKFMKESNLGFEPDKVIAINNLSGKQAQSYESIKQELLNNPNIADVSASSHLPGGGCSGQGLKMANTSDEATKLINEYRVAPGYFELLGIQFIAGSAFDDFSKADEKSIILNDKALELLNIKDAVGKDVIFHDTIYSIKGVVKDFHYASMSEEIQPLMFSYSKRVDNILIKAKHHQYSSVLDDIKRTITQFDEGRAINYELIDDICRNRYQKEEQEESLAISSSILSILLALLGLYALTLFIIQRRTKEIGIRKVAGASILQIIRLLFSTYAKWLLIAFVISIPSVWFIMHVWLENFAYKVQIGVLPFLISGIITTLFALLTVSVQTWKAANQNPVESLRYE</sequence>
<evidence type="ECO:0000256" key="3">
    <source>
        <dbReference type="ARBA" id="ARBA00022692"/>
    </source>
</evidence>
<gene>
    <name evidence="9" type="ORF">BXY64_2482</name>
</gene>
<evidence type="ECO:0000259" key="7">
    <source>
        <dbReference type="Pfam" id="PF02687"/>
    </source>
</evidence>
<evidence type="ECO:0000256" key="6">
    <source>
        <dbReference type="SAM" id="Phobius"/>
    </source>
</evidence>